<dbReference type="CDD" id="cd18186">
    <property type="entry name" value="BTB_POZ_ZBTB_KLHL-like"/>
    <property type="match status" value="1"/>
</dbReference>
<dbReference type="InterPro" id="IPR000210">
    <property type="entry name" value="BTB/POZ_dom"/>
</dbReference>
<dbReference type="Pfam" id="PF00651">
    <property type="entry name" value="BTB"/>
    <property type="match status" value="1"/>
</dbReference>
<dbReference type="EMBL" id="KQ964246">
    <property type="protein sequence ID" value="KXJ96043.1"/>
    <property type="molecule type" value="Genomic_DNA"/>
</dbReference>
<evidence type="ECO:0000259" key="2">
    <source>
        <dbReference type="PROSITE" id="PS50097"/>
    </source>
</evidence>
<dbReference type="SUPFAM" id="SSF54695">
    <property type="entry name" value="POZ domain"/>
    <property type="match status" value="1"/>
</dbReference>
<dbReference type="AlphaFoldDB" id="A0A136JFV6"/>
<dbReference type="InParanoid" id="A0A136JFV6"/>
<feature type="region of interest" description="Disordered" evidence="1">
    <location>
        <begin position="36"/>
        <end position="80"/>
    </location>
</feature>
<dbReference type="PANTHER" id="PTHR24413">
    <property type="entry name" value="SPECKLE-TYPE POZ PROTEIN"/>
    <property type="match status" value="1"/>
</dbReference>
<evidence type="ECO:0000256" key="1">
    <source>
        <dbReference type="SAM" id="MobiDB-lite"/>
    </source>
</evidence>
<protein>
    <recommendedName>
        <fullName evidence="2">BTB domain-containing protein</fullName>
    </recommendedName>
</protein>
<evidence type="ECO:0000313" key="4">
    <source>
        <dbReference type="Proteomes" id="UP000070501"/>
    </source>
</evidence>
<dbReference type="Gene3D" id="3.30.710.10">
    <property type="entry name" value="Potassium Channel Kv1.1, Chain A"/>
    <property type="match status" value="1"/>
</dbReference>
<feature type="domain" description="BTB" evidence="2">
    <location>
        <begin position="115"/>
        <end position="190"/>
    </location>
</feature>
<accession>A0A136JFV6</accession>
<evidence type="ECO:0000313" key="3">
    <source>
        <dbReference type="EMBL" id="KXJ96043.1"/>
    </source>
</evidence>
<dbReference type="PROSITE" id="PS50097">
    <property type="entry name" value="BTB"/>
    <property type="match status" value="1"/>
</dbReference>
<reference evidence="3 4" key="1">
    <citation type="submission" date="2016-02" db="EMBL/GenBank/DDBJ databases">
        <title>Draft genome sequence of Microdochium bolleyi, a fungal endophyte of beachgrass.</title>
        <authorList>
            <consortium name="DOE Joint Genome Institute"/>
            <person name="David A.S."/>
            <person name="May G."/>
            <person name="Haridas S."/>
            <person name="Lim J."/>
            <person name="Wang M."/>
            <person name="Labutti K."/>
            <person name="Lipzen A."/>
            <person name="Barry K."/>
            <person name="Grigoriev I.V."/>
        </authorList>
    </citation>
    <scope>NUCLEOTIDE SEQUENCE [LARGE SCALE GENOMIC DNA]</scope>
    <source>
        <strain evidence="3 4">J235TASD1</strain>
    </source>
</reference>
<organism evidence="3 4">
    <name type="scientific">Microdochium bolleyi</name>
    <dbReference type="NCBI Taxonomy" id="196109"/>
    <lineage>
        <taxon>Eukaryota</taxon>
        <taxon>Fungi</taxon>
        <taxon>Dikarya</taxon>
        <taxon>Ascomycota</taxon>
        <taxon>Pezizomycotina</taxon>
        <taxon>Sordariomycetes</taxon>
        <taxon>Xylariomycetidae</taxon>
        <taxon>Xylariales</taxon>
        <taxon>Microdochiaceae</taxon>
        <taxon>Microdochium</taxon>
    </lineage>
</organism>
<gene>
    <name evidence="3" type="ORF">Micbo1qcDRAFT_172328</name>
</gene>
<keyword evidence="4" id="KW-1185">Reference proteome</keyword>
<feature type="compositionally biased region" description="Basic residues" evidence="1">
    <location>
        <begin position="41"/>
        <end position="63"/>
    </location>
</feature>
<sequence>MILRSLSTRSYLNPSEKLPQTSKLIKVRRSLSQSYTTTITHGRRLGSTRRSNRHGTATHKQHKSSSSSSSSAYDFDTKPERPRKGLKAIVDFVMGLLSARSSTSSILETAPFGEVDIIMDLPGSYVRSDLDRTWRVHSLIVCSRSTWFDQALNGESNESGKRVVTVSEENPDDIESLLQFIYSGDFSLTKWAKATNIYTAACEAFYLADKYSVELLKRPALKQIAVQTRHRLPGDPWEQHLMDAVRLEYCGPNLPQRSLRQLFLLEAVRSRGRYRAPNFRGVFSDESLEEEEKGRGGASMRRYRDQVRKLEKMLLEEEGSEQAVARMLRAKYNFVSEEASRAAWVRDFPPQGRVV</sequence>
<dbReference type="OrthoDB" id="6359816at2759"/>
<proteinExistence type="predicted"/>
<name>A0A136JFV6_9PEZI</name>
<dbReference type="Proteomes" id="UP000070501">
    <property type="component" value="Unassembled WGS sequence"/>
</dbReference>
<dbReference type="InterPro" id="IPR011333">
    <property type="entry name" value="SKP1/BTB/POZ_sf"/>
</dbReference>